<dbReference type="AlphaFoldDB" id="A0AAV1CMU3"/>
<accession>A0AAV1CMU3</accession>
<evidence type="ECO:0000313" key="2">
    <source>
        <dbReference type="Proteomes" id="UP001161247"/>
    </source>
</evidence>
<dbReference type="EMBL" id="OX459119">
    <property type="protein sequence ID" value="CAI9096009.1"/>
    <property type="molecule type" value="Genomic_DNA"/>
</dbReference>
<proteinExistence type="predicted"/>
<reference evidence="1" key="1">
    <citation type="submission" date="2023-03" db="EMBL/GenBank/DDBJ databases">
        <authorList>
            <person name="Julca I."/>
        </authorList>
    </citation>
    <scope>NUCLEOTIDE SEQUENCE</scope>
</reference>
<evidence type="ECO:0000313" key="1">
    <source>
        <dbReference type="EMBL" id="CAI9096009.1"/>
    </source>
</evidence>
<name>A0AAV1CMU3_OLDCO</name>
<protein>
    <submittedName>
        <fullName evidence="1">OLC1v1032069C1</fullName>
    </submittedName>
</protein>
<sequence length="236" mass="27422">MDYGYDQLVSVPANIRTKGLILSSNLTANLRHVGQQIMIEVPGIRSVFANMHINKKKKGINPQYFRAIGWPLNQTVSLVLDDKHKQWNFNIYTQQGEPVGFEGNMWEEFHDLYFNHLRGVNVIFIYTGQLYFKLRVFNSEGYCCDQDISASDSSEGEVDTIDYIRSNSDPNTFNVVMNTDVIQRGRLEIPWHIVRRLEIQDNNSLIIYYDEEPAIRMGRVYLSDYPNRLLKETLST</sequence>
<dbReference type="Proteomes" id="UP001161247">
    <property type="component" value="Chromosome 2"/>
</dbReference>
<organism evidence="1 2">
    <name type="scientific">Oldenlandia corymbosa var. corymbosa</name>
    <dbReference type="NCBI Taxonomy" id="529605"/>
    <lineage>
        <taxon>Eukaryota</taxon>
        <taxon>Viridiplantae</taxon>
        <taxon>Streptophyta</taxon>
        <taxon>Embryophyta</taxon>
        <taxon>Tracheophyta</taxon>
        <taxon>Spermatophyta</taxon>
        <taxon>Magnoliopsida</taxon>
        <taxon>eudicotyledons</taxon>
        <taxon>Gunneridae</taxon>
        <taxon>Pentapetalae</taxon>
        <taxon>asterids</taxon>
        <taxon>lamiids</taxon>
        <taxon>Gentianales</taxon>
        <taxon>Rubiaceae</taxon>
        <taxon>Rubioideae</taxon>
        <taxon>Spermacoceae</taxon>
        <taxon>Hedyotis-Oldenlandia complex</taxon>
        <taxon>Oldenlandia</taxon>
    </lineage>
</organism>
<gene>
    <name evidence="1" type="ORF">OLC1_LOCUS6861</name>
</gene>
<keyword evidence="2" id="KW-1185">Reference proteome</keyword>